<dbReference type="PATRIC" id="fig|1245469.3.peg.6493"/>
<proteinExistence type="predicted"/>
<dbReference type="Proteomes" id="UP000011841">
    <property type="component" value="Chromosome"/>
</dbReference>
<dbReference type="eggNOG" id="ENOG5030181">
    <property type="taxonomic scope" value="Bacteria"/>
</dbReference>
<keyword evidence="2" id="KW-1185">Reference proteome</keyword>
<accession>M4ZEU1</accession>
<reference evidence="1 2" key="1">
    <citation type="journal article" date="2013" name="Appl. Environ. Microbiol.">
        <title>Genome analysis suggests that the soil oligotrophic bacterium Agromonas oligotrophica (Bradyrhizobium oligotrophicum) is a nitrogen-fixing symbiont of Aeschynomene indica.</title>
        <authorList>
            <person name="Okubo T."/>
            <person name="Fukushima S."/>
            <person name="Itakura M."/>
            <person name="Oshima K."/>
            <person name="Longtonglang A."/>
            <person name="Teaumroong N."/>
            <person name="Mitsui H."/>
            <person name="Hattori M."/>
            <person name="Hattori R."/>
            <person name="Hattori T."/>
            <person name="Minamisawa K."/>
        </authorList>
    </citation>
    <scope>NUCLEOTIDE SEQUENCE [LARGE SCALE GENOMIC DNA]</scope>
    <source>
        <strain evidence="1 2">S58</strain>
    </source>
</reference>
<dbReference type="EMBL" id="AP012603">
    <property type="protein sequence ID" value="BAM92333.1"/>
    <property type="molecule type" value="Genomic_DNA"/>
</dbReference>
<evidence type="ECO:0000313" key="1">
    <source>
        <dbReference type="EMBL" id="BAM92333.1"/>
    </source>
</evidence>
<dbReference type="KEGG" id="aol:S58_63590"/>
<organism evidence="1 2">
    <name type="scientific">Bradyrhizobium oligotrophicum S58</name>
    <dbReference type="NCBI Taxonomy" id="1245469"/>
    <lineage>
        <taxon>Bacteria</taxon>
        <taxon>Pseudomonadati</taxon>
        <taxon>Pseudomonadota</taxon>
        <taxon>Alphaproteobacteria</taxon>
        <taxon>Hyphomicrobiales</taxon>
        <taxon>Nitrobacteraceae</taxon>
        <taxon>Bradyrhizobium</taxon>
    </lineage>
</organism>
<gene>
    <name evidence="1" type="ORF">S58_63590</name>
</gene>
<protein>
    <submittedName>
        <fullName evidence="1">Uncharacterized protein</fullName>
    </submittedName>
</protein>
<dbReference type="HOGENOM" id="CLU_2435072_0_0_5"/>
<sequence length="97" mass="10758">MLSLNASMAQLRMEVRDSAGTTLPGYGDDFFDLRLPGDHSCVAQTLLRMLRGDDFRSPVHSVHFFRGGAEIGRWSVDDERAEMRFIDACARTPPAAA</sequence>
<name>M4ZEU1_9BRAD</name>
<dbReference type="AlphaFoldDB" id="M4ZEU1"/>
<evidence type="ECO:0000313" key="2">
    <source>
        <dbReference type="Proteomes" id="UP000011841"/>
    </source>
</evidence>